<reference evidence="1 2" key="1">
    <citation type="submission" date="2019-08" db="EMBL/GenBank/DDBJ databases">
        <title>Bradyrhizobium hipponensis sp. nov., a rhizobium isolated from a Lupinus angustifolius root nodule in Tunisia.</title>
        <authorList>
            <person name="Off K."/>
            <person name="Rejili M."/>
            <person name="Mars M."/>
            <person name="Brachmann A."/>
            <person name="Marin M."/>
        </authorList>
    </citation>
    <scope>NUCLEOTIDE SEQUENCE [LARGE SCALE GENOMIC DNA]</scope>
    <source>
        <strain evidence="1 2">CTAW71</strain>
    </source>
</reference>
<dbReference type="AlphaFoldDB" id="A0A5D3K455"/>
<keyword evidence="2" id="KW-1185">Reference proteome</keyword>
<proteinExistence type="predicted"/>
<dbReference type="OrthoDB" id="9157278at2"/>
<organism evidence="1 2">
    <name type="scientific">Bradyrhizobium rifense</name>
    <dbReference type="NCBI Taxonomy" id="515499"/>
    <lineage>
        <taxon>Bacteria</taxon>
        <taxon>Pseudomonadati</taxon>
        <taxon>Pseudomonadota</taxon>
        <taxon>Alphaproteobacteria</taxon>
        <taxon>Hyphomicrobiales</taxon>
        <taxon>Nitrobacteraceae</taxon>
        <taxon>Bradyrhizobium</taxon>
    </lineage>
</organism>
<accession>A0A5D3K455</accession>
<evidence type="ECO:0000313" key="1">
    <source>
        <dbReference type="EMBL" id="TYL86188.1"/>
    </source>
</evidence>
<sequence length="82" mass="9082">MVDDIPAHAAAYVQIRTALHKIENRTEDGTLLVLKGQLVLEELIRAKLDAALQDPAQLRKSHLTFFNLLCVARAVFGVVTDD</sequence>
<dbReference type="EMBL" id="VSSS01000080">
    <property type="protein sequence ID" value="TYL86188.1"/>
    <property type="molecule type" value="Genomic_DNA"/>
</dbReference>
<evidence type="ECO:0000313" key="2">
    <source>
        <dbReference type="Proteomes" id="UP000324758"/>
    </source>
</evidence>
<name>A0A5D3K455_9BRAD</name>
<protein>
    <submittedName>
        <fullName evidence="1">Uncharacterized protein</fullName>
    </submittedName>
</protein>
<dbReference type="Proteomes" id="UP000324758">
    <property type="component" value="Unassembled WGS sequence"/>
</dbReference>
<comment type="caution">
    <text evidence="1">The sequence shown here is derived from an EMBL/GenBank/DDBJ whole genome shotgun (WGS) entry which is preliminary data.</text>
</comment>
<gene>
    <name evidence="1" type="ORF">FXB40_41990</name>
</gene>
<dbReference type="RefSeq" id="WP_148778122.1">
    <property type="nucleotide sequence ID" value="NZ_VSSS01000080.1"/>
</dbReference>